<evidence type="ECO:0000313" key="2">
    <source>
        <dbReference type="Proteomes" id="UP000070366"/>
    </source>
</evidence>
<name>A0A136Q6N3_9FIRM</name>
<evidence type="ECO:0000313" key="1">
    <source>
        <dbReference type="EMBL" id="KXK66338.1"/>
    </source>
</evidence>
<protein>
    <submittedName>
        <fullName evidence="1">Uncharacterized protein</fullName>
    </submittedName>
</protein>
<dbReference type="STRING" id="626937.HMPREF3293_00742"/>
<proteinExistence type="predicted"/>
<organism evidence="1 2">
    <name type="scientific">Christensenella minuta</name>
    <dbReference type="NCBI Taxonomy" id="626937"/>
    <lineage>
        <taxon>Bacteria</taxon>
        <taxon>Bacillati</taxon>
        <taxon>Bacillota</taxon>
        <taxon>Clostridia</taxon>
        <taxon>Christensenellales</taxon>
        <taxon>Christensenellaceae</taxon>
        <taxon>Christensenella</taxon>
    </lineage>
</organism>
<dbReference type="EMBL" id="LSZW01000046">
    <property type="protein sequence ID" value="KXK66338.1"/>
    <property type="molecule type" value="Genomic_DNA"/>
</dbReference>
<sequence length="44" mass="5090">MKIYIFGFPPNGVAASRCYPPHDSPCKRDLGMLIEDHVLRQRFL</sequence>
<keyword evidence="2" id="KW-1185">Reference proteome</keyword>
<dbReference type="Proteomes" id="UP000070366">
    <property type="component" value="Unassembled WGS sequence"/>
</dbReference>
<gene>
    <name evidence="1" type="ORF">HMPREF3293_00742</name>
</gene>
<reference evidence="1 2" key="1">
    <citation type="submission" date="2016-02" db="EMBL/GenBank/DDBJ databases">
        <authorList>
            <person name="Wen L."/>
            <person name="He K."/>
            <person name="Yang H."/>
        </authorList>
    </citation>
    <scope>NUCLEOTIDE SEQUENCE [LARGE SCALE GENOMIC DNA]</scope>
    <source>
        <strain evidence="1 2">DSM 22607</strain>
    </source>
</reference>
<dbReference type="AlphaFoldDB" id="A0A136Q6N3"/>
<accession>A0A136Q6N3</accession>
<comment type="caution">
    <text evidence="1">The sequence shown here is derived from an EMBL/GenBank/DDBJ whole genome shotgun (WGS) entry which is preliminary data.</text>
</comment>